<feature type="compositionally biased region" description="Polar residues" evidence="1">
    <location>
        <begin position="1"/>
        <end position="11"/>
    </location>
</feature>
<dbReference type="Proteomes" id="UP000747399">
    <property type="component" value="Unassembled WGS sequence"/>
</dbReference>
<feature type="compositionally biased region" description="Gly residues" evidence="1">
    <location>
        <begin position="69"/>
        <end position="84"/>
    </location>
</feature>
<dbReference type="EMBL" id="BNCO01000006">
    <property type="protein sequence ID" value="GIL48900.1"/>
    <property type="molecule type" value="Genomic_DNA"/>
</dbReference>
<evidence type="ECO:0000313" key="3">
    <source>
        <dbReference type="Proteomes" id="UP000747399"/>
    </source>
</evidence>
<comment type="caution">
    <text evidence="2">The sequence shown here is derived from an EMBL/GenBank/DDBJ whole genome shotgun (WGS) entry which is preliminary data.</text>
</comment>
<reference evidence="2" key="1">
    <citation type="journal article" date="2021" name="Proc. Natl. Acad. Sci. U.S.A.">
        <title>Three genomes in the algal genus Volvox reveal the fate of a haploid sex-determining region after a transition to homothallism.</title>
        <authorList>
            <person name="Yamamoto K."/>
            <person name="Hamaji T."/>
            <person name="Kawai-Toyooka H."/>
            <person name="Matsuzaki R."/>
            <person name="Takahashi F."/>
            <person name="Nishimura Y."/>
            <person name="Kawachi M."/>
            <person name="Noguchi H."/>
            <person name="Minakuchi Y."/>
            <person name="Umen J.G."/>
            <person name="Toyoda A."/>
            <person name="Nozaki H."/>
        </authorList>
    </citation>
    <scope>NUCLEOTIDE SEQUENCE</scope>
    <source>
        <strain evidence="2">NIES-3780</strain>
    </source>
</reference>
<gene>
    <name evidence="2" type="ORF">Vafri_5313</name>
</gene>
<evidence type="ECO:0000256" key="1">
    <source>
        <dbReference type="SAM" id="MobiDB-lite"/>
    </source>
</evidence>
<feature type="region of interest" description="Disordered" evidence="1">
    <location>
        <begin position="1"/>
        <end position="42"/>
    </location>
</feature>
<name>A0A8J4AVS7_9CHLO</name>
<protein>
    <submittedName>
        <fullName evidence="2">Uncharacterized protein</fullName>
    </submittedName>
</protein>
<feature type="compositionally biased region" description="Low complexity" evidence="1">
    <location>
        <begin position="17"/>
        <end position="42"/>
    </location>
</feature>
<proteinExistence type="predicted"/>
<dbReference type="AlphaFoldDB" id="A0A8J4AVS7"/>
<accession>A0A8J4AVS7</accession>
<sequence>MRTKPGSSRSSDVPGLSTVSSSRVAPTAAASARAPDASSAMSYNRKVRSFNAANSRIQMPFNGCTKGLIGSGSHGGGDGGGSGGPRTRSCTPQAASFATAAAICRRTS</sequence>
<feature type="region of interest" description="Disordered" evidence="1">
    <location>
        <begin position="68"/>
        <end position="93"/>
    </location>
</feature>
<keyword evidence="3" id="KW-1185">Reference proteome</keyword>
<organism evidence="2 3">
    <name type="scientific">Volvox africanus</name>
    <dbReference type="NCBI Taxonomy" id="51714"/>
    <lineage>
        <taxon>Eukaryota</taxon>
        <taxon>Viridiplantae</taxon>
        <taxon>Chlorophyta</taxon>
        <taxon>core chlorophytes</taxon>
        <taxon>Chlorophyceae</taxon>
        <taxon>CS clade</taxon>
        <taxon>Chlamydomonadales</taxon>
        <taxon>Volvocaceae</taxon>
        <taxon>Volvox</taxon>
    </lineage>
</organism>
<evidence type="ECO:0000313" key="2">
    <source>
        <dbReference type="EMBL" id="GIL48900.1"/>
    </source>
</evidence>